<proteinExistence type="predicted"/>
<evidence type="ECO:0000313" key="2">
    <source>
        <dbReference type="Proteomes" id="UP000034783"/>
    </source>
</evidence>
<dbReference type="Proteomes" id="UP000034783">
    <property type="component" value="Unassembled WGS sequence"/>
</dbReference>
<accession>A0A0G1JB03</accession>
<protein>
    <submittedName>
        <fullName evidence="1">Uncharacterized protein</fullName>
    </submittedName>
</protein>
<organism evidence="1 2">
    <name type="scientific">candidate division WWE3 bacterium GW2011_GWB1_44_4</name>
    <dbReference type="NCBI Taxonomy" id="1619116"/>
    <lineage>
        <taxon>Bacteria</taxon>
        <taxon>Katanobacteria</taxon>
    </lineage>
</organism>
<comment type="caution">
    <text evidence="1">The sequence shown here is derived from an EMBL/GenBank/DDBJ whole genome shotgun (WGS) entry which is preliminary data.</text>
</comment>
<sequence>MPNPESGSSVTTIYNETYEAKRADEERKAQKLPGEIYRRNETILTASPAHGVLRISKLPSDQLEQDLAEMYGGSERGEFVLGTERHKQLYQEACLDVVRYCRKYIFEAKFQKLFPGLDVFHPGKYDFSAGKVKLFVLKNGDFQDFLSLVDGDAGSQSGGITTGRLYPSSWEVTAPAKILGWSIDNLYTSVEGGSSRNNLIVVQELHGPKFNGNTQPKTNEDVVECEDRLRGVMRHELTHALMCPAWYFPEQIEEGITEYFARVSRSAGEKFRTGDVYAWEARLVLAAVEMCRRAGMDVHSVKLALLSQYDERIDQFRKLIETKMGKDFTVKFFEKGFEDITDIYKAINRLDSVPR</sequence>
<name>A0A0G1JB03_UNCKA</name>
<gene>
    <name evidence="1" type="ORF">UW65_C0033G0003</name>
</gene>
<reference evidence="1 2" key="1">
    <citation type="journal article" date="2015" name="Nature">
        <title>rRNA introns, odd ribosomes, and small enigmatic genomes across a large radiation of phyla.</title>
        <authorList>
            <person name="Brown C.T."/>
            <person name="Hug L.A."/>
            <person name="Thomas B.C."/>
            <person name="Sharon I."/>
            <person name="Castelle C.J."/>
            <person name="Singh A."/>
            <person name="Wilkins M.J."/>
            <person name="Williams K.H."/>
            <person name="Banfield J.F."/>
        </authorList>
    </citation>
    <scope>NUCLEOTIDE SEQUENCE [LARGE SCALE GENOMIC DNA]</scope>
</reference>
<evidence type="ECO:0000313" key="1">
    <source>
        <dbReference type="EMBL" id="KKT68851.1"/>
    </source>
</evidence>
<dbReference type="AlphaFoldDB" id="A0A0G1JB03"/>
<dbReference type="EMBL" id="LCJD01000033">
    <property type="protein sequence ID" value="KKT68851.1"/>
    <property type="molecule type" value="Genomic_DNA"/>
</dbReference>